<evidence type="ECO:0000313" key="2">
    <source>
        <dbReference type="EMBL" id="EZG57832.1"/>
    </source>
</evidence>
<dbReference type="Proteomes" id="UP000019763">
    <property type="component" value="Unassembled WGS sequence"/>
</dbReference>
<evidence type="ECO:0000313" key="3">
    <source>
        <dbReference type="Proteomes" id="UP000019763"/>
    </source>
</evidence>
<organism evidence="2 3">
    <name type="scientific">Gregarina niphandrodes</name>
    <name type="common">Septate eugregarine</name>
    <dbReference type="NCBI Taxonomy" id="110365"/>
    <lineage>
        <taxon>Eukaryota</taxon>
        <taxon>Sar</taxon>
        <taxon>Alveolata</taxon>
        <taxon>Apicomplexa</taxon>
        <taxon>Conoidasida</taxon>
        <taxon>Gregarinasina</taxon>
        <taxon>Eugregarinorida</taxon>
        <taxon>Gregarinidae</taxon>
        <taxon>Gregarina</taxon>
    </lineage>
</organism>
<comment type="caution">
    <text evidence="2">The sequence shown here is derived from an EMBL/GenBank/DDBJ whole genome shotgun (WGS) entry which is preliminary data.</text>
</comment>
<dbReference type="eggNOG" id="ENOG502T2FI">
    <property type="taxonomic scope" value="Eukaryota"/>
</dbReference>
<accession>A0A023B4W4</accession>
<reference evidence="2" key="1">
    <citation type="submission" date="2013-12" db="EMBL/GenBank/DDBJ databases">
        <authorList>
            <person name="Omoto C.K."/>
            <person name="Sibley D."/>
            <person name="Venepally P."/>
            <person name="Hadjithomas M."/>
            <person name="Karamycheva S."/>
            <person name="Brunk B."/>
            <person name="Roos D."/>
            <person name="Caler E."/>
            <person name="Lorenzi H."/>
        </authorList>
    </citation>
    <scope>NUCLEOTIDE SEQUENCE</scope>
</reference>
<dbReference type="GeneID" id="22913446"/>
<sequence>MTSSDTDPTAVTLTQAPTAAPSSETVAVTKSKSKKKRQQQQRTTQQLQTVITQLRQLCNQANHASYIDQANKIVNDHGLKIEPERRIENGLRIPPSVWRPQTVVQNIGAGAARPRGLPPPPKEIRLTAAERATLSKDQEQKEIRSKLRCAVTVKEFEMLLVQAQKAGMDHEVELTRKKLSQLKKQQPQRPHAAEPQTVESQTVESQTVESQTVESQTVESQTVESQTVESQTVESQTAESQTAEQLSEAGQPQTKVAEESQPTASEPKSGIAAEEAEADTAGEPESATVEVSEGAAKNPADVKPEGPEE</sequence>
<protein>
    <submittedName>
        <fullName evidence="2">Uncharacterized protein</fullName>
    </submittedName>
</protein>
<dbReference type="VEuPathDB" id="CryptoDB:GNI_096860"/>
<evidence type="ECO:0000256" key="1">
    <source>
        <dbReference type="SAM" id="MobiDB-lite"/>
    </source>
</evidence>
<proteinExistence type="predicted"/>
<feature type="compositionally biased region" description="Basic and acidic residues" evidence="1">
    <location>
        <begin position="300"/>
        <end position="309"/>
    </location>
</feature>
<dbReference type="RefSeq" id="XP_011131029.1">
    <property type="nucleotide sequence ID" value="XM_011132727.1"/>
</dbReference>
<feature type="compositionally biased region" description="Polar residues" evidence="1">
    <location>
        <begin position="197"/>
        <end position="266"/>
    </location>
</feature>
<feature type="compositionally biased region" description="Polar residues" evidence="1">
    <location>
        <begin position="1"/>
        <end position="26"/>
    </location>
</feature>
<feature type="region of interest" description="Disordered" evidence="1">
    <location>
        <begin position="1"/>
        <end position="43"/>
    </location>
</feature>
<dbReference type="EMBL" id="AFNH02000725">
    <property type="protein sequence ID" value="EZG57832.1"/>
    <property type="molecule type" value="Genomic_DNA"/>
</dbReference>
<gene>
    <name evidence="2" type="ORF">GNI_096860</name>
</gene>
<dbReference type="AlphaFoldDB" id="A0A023B4W4"/>
<feature type="region of interest" description="Disordered" evidence="1">
    <location>
        <begin position="180"/>
        <end position="309"/>
    </location>
</feature>
<name>A0A023B4W4_GRENI</name>
<keyword evidence="3" id="KW-1185">Reference proteome</keyword>